<gene>
    <name evidence="2" type="ORF">TPR58_12075</name>
</gene>
<feature type="transmembrane region" description="Helical" evidence="1">
    <location>
        <begin position="51"/>
        <end position="77"/>
    </location>
</feature>
<keyword evidence="1" id="KW-0472">Membrane</keyword>
<organism evidence="2 3">
    <name type="scientific">Sphingomonas rustica</name>
    <dbReference type="NCBI Taxonomy" id="3103142"/>
    <lineage>
        <taxon>Bacteria</taxon>
        <taxon>Pseudomonadati</taxon>
        <taxon>Pseudomonadota</taxon>
        <taxon>Alphaproteobacteria</taxon>
        <taxon>Sphingomonadales</taxon>
        <taxon>Sphingomonadaceae</taxon>
        <taxon>Sphingomonas</taxon>
    </lineage>
</organism>
<proteinExistence type="predicted"/>
<dbReference type="EMBL" id="JBDIZK010000006">
    <property type="protein sequence ID" value="MEN3747906.1"/>
    <property type="molecule type" value="Genomic_DNA"/>
</dbReference>
<sequence length="116" mass="12212">MTEPKLTPPGDESLGELFGRLVEDAKAVGTAEVAYYRALAQSRLDDVRSSLWMGAAAATLMMAAFVALSVGLVLTLIPLVGPGLATLIVVGSCSAAAYLMGRLAWRHVKRVLGLVR</sequence>
<name>A0ABV0BAZ8_9SPHN</name>
<keyword evidence="3" id="KW-1185">Reference proteome</keyword>
<reference evidence="2 3" key="1">
    <citation type="submission" date="2024-05" db="EMBL/GenBank/DDBJ databases">
        <title>Sphingomonas sp. HF-S3 16S ribosomal RNA gene Genome sequencing and assembly.</title>
        <authorList>
            <person name="Lee H."/>
        </authorList>
    </citation>
    <scope>NUCLEOTIDE SEQUENCE [LARGE SCALE GENOMIC DNA]</scope>
    <source>
        <strain evidence="2 3">HF-S3</strain>
    </source>
</reference>
<keyword evidence="1" id="KW-0812">Transmembrane</keyword>
<evidence type="ECO:0000256" key="1">
    <source>
        <dbReference type="SAM" id="Phobius"/>
    </source>
</evidence>
<accession>A0ABV0BAZ8</accession>
<comment type="caution">
    <text evidence="2">The sequence shown here is derived from an EMBL/GenBank/DDBJ whole genome shotgun (WGS) entry which is preliminary data.</text>
</comment>
<evidence type="ECO:0000313" key="3">
    <source>
        <dbReference type="Proteomes" id="UP001427805"/>
    </source>
</evidence>
<protein>
    <recommendedName>
        <fullName evidence="4">Phage holin family protein</fullName>
    </recommendedName>
</protein>
<keyword evidence="1" id="KW-1133">Transmembrane helix</keyword>
<feature type="transmembrane region" description="Helical" evidence="1">
    <location>
        <begin position="83"/>
        <end position="101"/>
    </location>
</feature>
<evidence type="ECO:0000313" key="2">
    <source>
        <dbReference type="EMBL" id="MEN3747906.1"/>
    </source>
</evidence>
<dbReference type="Proteomes" id="UP001427805">
    <property type="component" value="Unassembled WGS sequence"/>
</dbReference>
<dbReference type="RefSeq" id="WP_346246914.1">
    <property type="nucleotide sequence ID" value="NZ_JBDIZK010000006.1"/>
</dbReference>
<evidence type="ECO:0008006" key="4">
    <source>
        <dbReference type="Google" id="ProtNLM"/>
    </source>
</evidence>